<dbReference type="Proteomes" id="UP000752696">
    <property type="component" value="Unassembled WGS sequence"/>
</dbReference>
<keyword evidence="21" id="KW-1185">Reference proteome</keyword>
<keyword evidence="10" id="KW-0769">Symport</keyword>
<evidence type="ECO:0000256" key="8">
    <source>
        <dbReference type="ARBA" id="ARBA00022729"/>
    </source>
</evidence>
<feature type="domain" description="Sodium/calcium exchanger membrane region" evidence="19">
    <location>
        <begin position="546"/>
        <end position="695"/>
    </location>
</feature>
<evidence type="ECO:0000256" key="15">
    <source>
        <dbReference type="ARBA" id="ARBA00023136"/>
    </source>
</evidence>
<evidence type="ECO:0000256" key="7">
    <source>
        <dbReference type="ARBA" id="ARBA00022692"/>
    </source>
</evidence>
<keyword evidence="4" id="KW-0050">Antiport</keyword>
<feature type="domain" description="Sodium/calcium exchanger membrane region" evidence="19">
    <location>
        <begin position="219"/>
        <end position="288"/>
    </location>
</feature>
<feature type="domain" description="Sodium/calcium exchanger membrane region" evidence="19">
    <location>
        <begin position="336"/>
        <end position="411"/>
    </location>
</feature>
<dbReference type="GO" id="GO:0015293">
    <property type="term" value="F:symporter activity"/>
    <property type="evidence" value="ECO:0007669"/>
    <property type="project" value="UniProtKB-KW"/>
</dbReference>
<feature type="transmembrane region" description="Helical" evidence="18">
    <location>
        <begin position="615"/>
        <end position="638"/>
    </location>
</feature>
<feature type="transmembrane region" description="Helical" evidence="18">
    <location>
        <begin position="548"/>
        <end position="575"/>
    </location>
</feature>
<feature type="transmembrane region" description="Helical" evidence="18">
    <location>
        <begin position="394"/>
        <end position="413"/>
    </location>
</feature>
<dbReference type="PANTHER" id="PTHR10846:SF74">
    <property type="entry name" value="SODIUM_POTASSIUM_CALCIUM EXCHANGER CG1090-RELATED"/>
    <property type="match status" value="1"/>
</dbReference>
<dbReference type="GO" id="GO:0005886">
    <property type="term" value="C:plasma membrane"/>
    <property type="evidence" value="ECO:0007669"/>
    <property type="project" value="TreeGrafter"/>
</dbReference>
<dbReference type="InterPro" id="IPR004481">
    <property type="entry name" value="K/Na/Ca-exchanger"/>
</dbReference>
<accession>A0A6V7H0X0</accession>
<dbReference type="AlphaFoldDB" id="A0A6V7H0X0"/>
<name>A0A6V7H0X0_9HYME</name>
<feature type="compositionally biased region" description="Polar residues" evidence="17">
    <location>
        <begin position="455"/>
        <end position="466"/>
    </location>
</feature>
<reference evidence="20" key="1">
    <citation type="submission" date="2020-07" db="EMBL/GenBank/DDBJ databases">
        <authorList>
            <person name="Nazaruddin N."/>
        </authorList>
    </citation>
    <scope>NUCLEOTIDE SEQUENCE</scope>
</reference>
<evidence type="ECO:0000256" key="13">
    <source>
        <dbReference type="ARBA" id="ARBA00023053"/>
    </source>
</evidence>
<keyword evidence="12 18" id="KW-1133">Transmembrane helix</keyword>
<dbReference type="InterPro" id="IPR044880">
    <property type="entry name" value="NCX_ion-bd_dom_sf"/>
</dbReference>
<dbReference type="Pfam" id="PF01699">
    <property type="entry name" value="Na_Ca_ex"/>
    <property type="match status" value="3"/>
</dbReference>
<feature type="compositionally biased region" description="Polar residues" evidence="17">
    <location>
        <begin position="58"/>
        <end position="71"/>
    </location>
</feature>
<feature type="non-terminal residue" evidence="20">
    <location>
        <position position="1"/>
    </location>
</feature>
<evidence type="ECO:0000256" key="3">
    <source>
        <dbReference type="ARBA" id="ARBA00022448"/>
    </source>
</evidence>
<comment type="similarity">
    <text evidence="2">Belongs to the Ca(2+):cation antiporter (CaCA) (TC 2.A.19) family. SLC24A subfamily.</text>
</comment>
<feature type="transmembrane region" description="Helical" evidence="18">
    <location>
        <begin position="254"/>
        <end position="279"/>
    </location>
</feature>
<feature type="transmembrane region" description="Helical" evidence="18">
    <location>
        <begin position="369"/>
        <end position="388"/>
    </location>
</feature>
<evidence type="ECO:0000256" key="5">
    <source>
        <dbReference type="ARBA" id="ARBA00022538"/>
    </source>
</evidence>
<sequence>MRTMKRIHLESNSRRRRWSLRFGLFLVYILVQYVTCAKLPEEVTSPYLSSTEREENWTTESTGEPFTSQIEVNVEPRVNEKGESGVAKEKSEKEEKNEKNQKNEKAEKPEKTELKNKSEEKNETQHQNENKKISEEEKSKNIRGQSKGEQPVEKAAPKKDILPKNVPRTTTVPTTTTMKYERATWRPRRENCSPPAIEQFPRPVMGPSARKHGGLIIHILVAIYTFLGLAIVCDDYFVSSLDRICEELRLSPDVAGATFMAAGSSAPELATVVIGVFFAKDDIGVSIMYRISNCSLIKSSHQTNICVIKWFLLIRVIAFQDSKGILCSELLLVLQVSGVIGSAVFNIMFVISVCGLCTTTVSKLNWWPLCRDCFFYAVSILVMLGTIYNESISWMESLFMLIMYGVYCIALSFNARLERWAKSYNIPFLPKDDEPAEESALVSYRSLQEDRLSYTGPSSPTDQYKTQEGGAAPGGPNVPETNEPPPPKQPEYYKAKEPDPNEVSPLEKPTDGSKWTLFTWGLVYPIHFMCRATMPDCRQDKFRNWYPFTFCVSMVWISFYSYIMVWMITIIGSTLGIPDTVMGLTFVAAGVSVPDALSSLAVIKEGLGDMAVSNAVGSNVFDILVCLGLPWFIQTAMIQPGSHVNVTSRGLTYSTVSLLSTVIFLVLATHLNGWKLDRRYGVILMIWYLVFIVFASLYELNVFGEMNPP</sequence>
<keyword evidence="14" id="KW-0406">Ion transport</keyword>
<evidence type="ECO:0000313" key="21">
    <source>
        <dbReference type="Proteomes" id="UP000752696"/>
    </source>
</evidence>
<keyword evidence="5" id="KW-0633">Potassium transport</keyword>
<evidence type="ECO:0000313" key="20">
    <source>
        <dbReference type="EMBL" id="CAD1472298.1"/>
    </source>
</evidence>
<dbReference type="FunFam" id="1.20.1420.30:FF:000009">
    <property type="entry name" value="sodium/potassium/calcium exchanger 5 isoform X2"/>
    <property type="match status" value="1"/>
</dbReference>
<dbReference type="InterPro" id="IPR004837">
    <property type="entry name" value="NaCa_Exmemb"/>
</dbReference>
<dbReference type="GO" id="GO:0006874">
    <property type="term" value="P:intracellular calcium ion homeostasis"/>
    <property type="evidence" value="ECO:0007669"/>
    <property type="project" value="TreeGrafter"/>
</dbReference>
<feature type="compositionally biased region" description="Low complexity" evidence="17">
    <location>
        <begin position="166"/>
        <end position="176"/>
    </location>
</feature>
<dbReference type="GO" id="GO:0008273">
    <property type="term" value="F:calcium, potassium:sodium antiporter activity"/>
    <property type="evidence" value="ECO:0007669"/>
    <property type="project" value="TreeGrafter"/>
</dbReference>
<keyword evidence="6" id="KW-0109">Calcium transport</keyword>
<comment type="caution">
    <text evidence="20">The sequence shown here is derived from an EMBL/GenBank/DDBJ whole genome shotgun (WGS) entry which is preliminary data.</text>
</comment>
<feature type="compositionally biased region" description="Basic and acidic residues" evidence="17">
    <location>
        <begin position="150"/>
        <end position="162"/>
    </location>
</feature>
<keyword evidence="15 18" id="KW-0472">Membrane</keyword>
<dbReference type="GO" id="GO:0005262">
    <property type="term" value="F:calcium channel activity"/>
    <property type="evidence" value="ECO:0007669"/>
    <property type="project" value="TreeGrafter"/>
</dbReference>
<feature type="region of interest" description="Disordered" evidence="17">
    <location>
        <begin position="46"/>
        <end position="176"/>
    </location>
</feature>
<evidence type="ECO:0000256" key="10">
    <source>
        <dbReference type="ARBA" id="ARBA00022847"/>
    </source>
</evidence>
<protein>
    <recommendedName>
        <fullName evidence="19">Sodium/calcium exchanger membrane region domain-containing protein</fullName>
    </recommendedName>
</protein>
<evidence type="ECO:0000256" key="2">
    <source>
        <dbReference type="ARBA" id="ARBA00005364"/>
    </source>
</evidence>
<evidence type="ECO:0000256" key="16">
    <source>
        <dbReference type="ARBA" id="ARBA00023201"/>
    </source>
</evidence>
<keyword evidence="8" id="KW-0732">Signal</keyword>
<evidence type="ECO:0000256" key="6">
    <source>
        <dbReference type="ARBA" id="ARBA00022568"/>
    </source>
</evidence>
<keyword evidence="7 18" id="KW-0812">Transmembrane</keyword>
<feature type="transmembrane region" description="Helical" evidence="18">
    <location>
        <begin position="680"/>
        <end position="698"/>
    </location>
</feature>
<evidence type="ECO:0000256" key="17">
    <source>
        <dbReference type="SAM" id="MobiDB-lite"/>
    </source>
</evidence>
<evidence type="ECO:0000256" key="4">
    <source>
        <dbReference type="ARBA" id="ARBA00022449"/>
    </source>
</evidence>
<dbReference type="PANTHER" id="PTHR10846">
    <property type="entry name" value="SODIUM/POTASSIUM/CALCIUM EXCHANGER"/>
    <property type="match status" value="1"/>
</dbReference>
<organism evidence="20 21">
    <name type="scientific">Heterotrigona itama</name>
    <dbReference type="NCBI Taxonomy" id="395501"/>
    <lineage>
        <taxon>Eukaryota</taxon>
        <taxon>Metazoa</taxon>
        <taxon>Ecdysozoa</taxon>
        <taxon>Arthropoda</taxon>
        <taxon>Hexapoda</taxon>
        <taxon>Insecta</taxon>
        <taxon>Pterygota</taxon>
        <taxon>Neoptera</taxon>
        <taxon>Endopterygota</taxon>
        <taxon>Hymenoptera</taxon>
        <taxon>Apocrita</taxon>
        <taxon>Aculeata</taxon>
        <taxon>Apoidea</taxon>
        <taxon>Anthophila</taxon>
        <taxon>Apidae</taxon>
        <taxon>Heterotrigona</taxon>
    </lineage>
</organism>
<dbReference type="OrthoDB" id="2127281at2759"/>
<keyword evidence="16" id="KW-0739">Sodium transport</keyword>
<gene>
    <name evidence="20" type="ORF">MHI_LOCUS285752</name>
</gene>
<evidence type="ECO:0000256" key="1">
    <source>
        <dbReference type="ARBA" id="ARBA00004141"/>
    </source>
</evidence>
<evidence type="ECO:0000256" key="14">
    <source>
        <dbReference type="ARBA" id="ARBA00023065"/>
    </source>
</evidence>
<comment type="subcellular location">
    <subcellularLocation>
        <location evidence="1">Membrane</location>
        <topology evidence="1">Multi-pass membrane protein</topology>
    </subcellularLocation>
</comment>
<evidence type="ECO:0000256" key="11">
    <source>
        <dbReference type="ARBA" id="ARBA00022958"/>
    </source>
</evidence>
<feature type="transmembrane region" description="Helical" evidence="18">
    <location>
        <begin position="650"/>
        <end position="668"/>
    </location>
</feature>
<dbReference type="EMBL" id="CAJDYZ010005183">
    <property type="protein sequence ID" value="CAD1472298.1"/>
    <property type="molecule type" value="Genomic_DNA"/>
</dbReference>
<evidence type="ECO:0000256" key="18">
    <source>
        <dbReference type="SAM" id="Phobius"/>
    </source>
</evidence>
<evidence type="ECO:0000259" key="19">
    <source>
        <dbReference type="Pfam" id="PF01699"/>
    </source>
</evidence>
<proteinExistence type="inferred from homology"/>
<keyword evidence="9" id="KW-0106">Calcium</keyword>
<dbReference type="Gene3D" id="1.20.1420.30">
    <property type="entry name" value="NCX, central ion-binding region"/>
    <property type="match status" value="2"/>
</dbReference>
<feature type="transmembrane region" description="Helical" evidence="18">
    <location>
        <begin position="581"/>
        <end position="603"/>
    </location>
</feature>
<feature type="transmembrane region" description="Helical" evidence="18">
    <location>
        <begin position="215"/>
        <end position="233"/>
    </location>
</feature>
<keyword evidence="11" id="KW-0630">Potassium</keyword>
<evidence type="ECO:0000256" key="12">
    <source>
        <dbReference type="ARBA" id="ARBA00022989"/>
    </source>
</evidence>
<feature type="compositionally biased region" description="Basic and acidic residues" evidence="17">
    <location>
        <begin position="77"/>
        <end position="140"/>
    </location>
</feature>
<feature type="region of interest" description="Disordered" evidence="17">
    <location>
        <begin position="451"/>
        <end position="509"/>
    </location>
</feature>
<keyword evidence="13" id="KW-0915">Sodium</keyword>
<keyword evidence="3" id="KW-0813">Transport</keyword>
<feature type="transmembrane region" description="Helical" evidence="18">
    <location>
        <begin position="332"/>
        <end position="357"/>
    </location>
</feature>
<evidence type="ECO:0000256" key="9">
    <source>
        <dbReference type="ARBA" id="ARBA00022837"/>
    </source>
</evidence>